<dbReference type="EMBL" id="CP003598">
    <property type="protein sequence ID" value="AFY91180.1"/>
    <property type="molecule type" value="Genomic_DNA"/>
</dbReference>
<dbReference type="Pfam" id="PF10130">
    <property type="entry name" value="PIN_2"/>
    <property type="match status" value="1"/>
</dbReference>
<gene>
    <name evidence="2" type="ORF">Chro_5841</name>
</gene>
<sequence length="73" mass="8375">MRLVVDANILVAELIRKRGRELIVHPELELYMVQMAWEETCHELGKQVERMVQKGVFSQEVGQNLLTEAIAPS</sequence>
<dbReference type="InParanoid" id="K9U8L6"/>
<dbReference type="AlphaFoldDB" id="K9U8L6"/>
<keyword evidence="3" id="KW-1185">Reference proteome</keyword>
<proteinExistence type="predicted"/>
<dbReference type="HOGENOM" id="CLU_2697923_0_0_3"/>
<accession>K9U8L6</accession>
<dbReference type="InterPro" id="IPR002716">
    <property type="entry name" value="PIN_dom"/>
</dbReference>
<evidence type="ECO:0000313" key="3">
    <source>
        <dbReference type="Proteomes" id="UP000010384"/>
    </source>
</evidence>
<feature type="domain" description="PIN" evidence="1">
    <location>
        <begin position="4"/>
        <end position="67"/>
    </location>
</feature>
<name>K9U8L6_CHRTP</name>
<dbReference type="OrthoDB" id="68993at2"/>
<keyword evidence="2" id="KW-0614">Plasmid</keyword>
<evidence type="ECO:0000259" key="1">
    <source>
        <dbReference type="Pfam" id="PF10130"/>
    </source>
</evidence>
<reference evidence="2 3" key="1">
    <citation type="submission" date="2012-06" db="EMBL/GenBank/DDBJ databases">
        <title>Finished plasmid 1 of genome of Chroococcidiopsis thermalis PCC 7203.</title>
        <authorList>
            <consortium name="US DOE Joint Genome Institute"/>
            <person name="Gugger M."/>
            <person name="Coursin T."/>
            <person name="Rippka R."/>
            <person name="Tandeau De Marsac N."/>
            <person name="Huntemann M."/>
            <person name="Wei C.-L."/>
            <person name="Han J."/>
            <person name="Detter J.C."/>
            <person name="Han C."/>
            <person name="Tapia R."/>
            <person name="Davenport K."/>
            <person name="Daligault H."/>
            <person name="Erkkila T."/>
            <person name="Gu W."/>
            <person name="Munk A.C.C."/>
            <person name="Teshima H."/>
            <person name="Xu Y."/>
            <person name="Chain P."/>
            <person name="Chen A."/>
            <person name="Krypides N."/>
            <person name="Mavromatis K."/>
            <person name="Markowitz V."/>
            <person name="Szeto E."/>
            <person name="Ivanova N."/>
            <person name="Mikhailova N."/>
            <person name="Ovchinnikova G."/>
            <person name="Pagani I."/>
            <person name="Pati A."/>
            <person name="Goodwin L."/>
            <person name="Peters L."/>
            <person name="Pitluck S."/>
            <person name="Woyke T."/>
            <person name="Kerfeld C."/>
        </authorList>
    </citation>
    <scope>NUCLEOTIDE SEQUENCE [LARGE SCALE GENOMIC DNA]</scope>
    <source>
        <strain evidence="2 3">PCC 7203</strain>
        <plasmid evidence="2 3">pCHRO.01</plasmid>
    </source>
</reference>
<dbReference type="Proteomes" id="UP000010384">
    <property type="component" value="Plasmid pCHRO.01"/>
</dbReference>
<geneLocation type="plasmid" evidence="2 3">
    <name>pCHRO.01</name>
</geneLocation>
<evidence type="ECO:0000313" key="2">
    <source>
        <dbReference type="EMBL" id="AFY91180.1"/>
    </source>
</evidence>
<dbReference type="RefSeq" id="WP_015163117.1">
    <property type="nucleotide sequence ID" value="NC_019699.1"/>
</dbReference>
<organism evidence="2 3">
    <name type="scientific">Chroococcidiopsis thermalis (strain PCC 7203)</name>
    <dbReference type="NCBI Taxonomy" id="251229"/>
    <lineage>
        <taxon>Bacteria</taxon>
        <taxon>Bacillati</taxon>
        <taxon>Cyanobacteriota</taxon>
        <taxon>Cyanophyceae</taxon>
        <taxon>Chroococcidiopsidales</taxon>
        <taxon>Chroococcidiopsidaceae</taxon>
        <taxon>Chroococcidiopsis</taxon>
    </lineage>
</organism>
<dbReference type="KEGG" id="cthe:Chro_5841"/>
<protein>
    <submittedName>
        <fullName evidence="2">Nucleotide-binding protein, PIN domain protein</fullName>
    </submittedName>
</protein>